<keyword evidence="15" id="KW-0675">Receptor</keyword>
<dbReference type="InterPro" id="IPR001611">
    <property type="entry name" value="Leu-rich_rpt"/>
</dbReference>
<dbReference type="InterPro" id="IPR008271">
    <property type="entry name" value="Ser/Thr_kinase_AS"/>
</dbReference>
<evidence type="ECO:0000256" key="13">
    <source>
        <dbReference type="ARBA" id="ARBA00022989"/>
    </source>
</evidence>
<dbReference type="AlphaFoldDB" id="A0AAN7IQ17"/>
<dbReference type="SUPFAM" id="SSF52058">
    <property type="entry name" value="L domain-like"/>
    <property type="match status" value="1"/>
</dbReference>
<evidence type="ECO:0000256" key="3">
    <source>
        <dbReference type="ARBA" id="ARBA00022527"/>
    </source>
</evidence>
<reference evidence="21 22" key="1">
    <citation type="journal article" date="2023" name="G3 (Bethesda)">
        <title>A haplotype-resolved chromosome-scale genome for Quercus rubra L. provides insights into the genetics of adaptive traits for red oak species.</title>
        <authorList>
            <person name="Kapoor B."/>
            <person name="Jenkins J."/>
            <person name="Schmutz J."/>
            <person name="Zhebentyayeva T."/>
            <person name="Kuelheim C."/>
            <person name="Coggeshall M."/>
            <person name="Heim C."/>
            <person name="Lasky J.R."/>
            <person name="Leites L."/>
            <person name="Islam-Faridi N."/>
            <person name="Romero-Severson J."/>
            <person name="DeLeo V.L."/>
            <person name="Lucas S.M."/>
            <person name="Lazic D."/>
            <person name="Gailing O."/>
            <person name="Carlson J."/>
            <person name="Staton M."/>
        </authorList>
    </citation>
    <scope>NUCLEOTIDE SEQUENCE [LARGE SCALE GENOMIC DNA]</scope>
    <source>
        <strain evidence="21">Pseudo-F2</strain>
    </source>
</reference>
<dbReference type="Pfam" id="PF00560">
    <property type="entry name" value="LRR_1"/>
    <property type="match status" value="1"/>
</dbReference>
<evidence type="ECO:0000256" key="19">
    <source>
        <dbReference type="SAM" id="Phobius"/>
    </source>
</evidence>
<evidence type="ECO:0000256" key="14">
    <source>
        <dbReference type="ARBA" id="ARBA00023136"/>
    </source>
</evidence>
<dbReference type="FunFam" id="3.80.10.10:FF:000129">
    <property type="entry name" value="Leucine-rich repeat receptor-like kinase"/>
    <property type="match status" value="1"/>
</dbReference>
<name>A0AAN7IQ17_QUERU</name>
<keyword evidence="10 18" id="KW-0547">Nucleotide-binding</keyword>
<dbReference type="Pfam" id="PF07714">
    <property type="entry name" value="PK_Tyr_Ser-Thr"/>
    <property type="match status" value="1"/>
</dbReference>
<dbReference type="Gene3D" id="1.10.510.10">
    <property type="entry name" value="Transferase(Phosphotransferase) domain 1"/>
    <property type="match status" value="1"/>
</dbReference>
<dbReference type="Pfam" id="PF12819">
    <property type="entry name" value="Malectin_like"/>
    <property type="match status" value="1"/>
</dbReference>
<evidence type="ECO:0000256" key="1">
    <source>
        <dbReference type="ARBA" id="ARBA00004167"/>
    </source>
</evidence>
<dbReference type="GO" id="GO:0004674">
    <property type="term" value="F:protein serine/threonine kinase activity"/>
    <property type="evidence" value="ECO:0007669"/>
    <property type="project" value="UniProtKB-KW"/>
</dbReference>
<evidence type="ECO:0000259" key="20">
    <source>
        <dbReference type="PROSITE" id="PS50011"/>
    </source>
</evidence>
<dbReference type="InterPro" id="IPR017441">
    <property type="entry name" value="Protein_kinase_ATP_BS"/>
</dbReference>
<dbReference type="EC" id="2.7.11.1" evidence="2"/>
<keyword evidence="11" id="KW-0418">Kinase</keyword>
<evidence type="ECO:0000256" key="18">
    <source>
        <dbReference type="PROSITE-ProRule" id="PRU10141"/>
    </source>
</evidence>
<keyword evidence="13 19" id="KW-1133">Transmembrane helix</keyword>
<dbReference type="GO" id="GO:0005524">
    <property type="term" value="F:ATP binding"/>
    <property type="evidence" value="ECO:0007669"/>
    <property type="project" value="UniProtKB-UniRule"/>
</dbReference>
<comment type="subcellular location">
    <subcellularLocation>
        <location evidence="1">Membrane</location>
        <topology evidence="1">Single-pass membrane protein</topology>
    </subcellularLocation>
</comment>
<keyword evidence="14 19" id="KW-0472">Membrane</keyword>
<dbReference type="Pfam" id="PF12799">
    <property type="entry name" value="LRR_4"/>
    <property type="match status" value="1"/>
</dbReference>
<comment type="catalytic activity">
    <reaction evidence="16">
        <text>L-threonyl-[protein] + ATP = O-phospho-L-threonyl-[protein] + ADP + H(+)</text>
        <dbReference type="Rhea" id="RHEA:46608"/>
        <dbReference type="Rhea" id="RHEA-COMP:11060"/>
        <dbReference type="Rhea" id="RHEA-COMP:11605"/>
        <dbReference type="ChEBI" id="CHEBI:15378"/>
        <dbReference type="ChEBI" id="CHEBI:30013"/>
        <dbReference type="ChEBI" id="CHEBI:30616"/>
        <dbReference type="ChEBI" id="CHEBI:61977"/>
        <dbReference type="ChEBI" id="CHEBI:456216"/>
        <dbReference type="EC" id="2.7.11.1"/>
    </reaction>
</comment>
<dbReference type="PROSITE" id="PS00108">
    <property type="entry name" value="PROTEIN_KINASE_ST"/>
    <property type="match status" value="1"/>
</dbReference>
<protein>
    <recommendedName>
        <fullName evidence="2">non-specific serine/threonine protein kinase</fullName>
        <ecNumber evidence="2">2.7.11.1</ecNumber>
    </recommendedName>
</protein>
<keyword evidence="9" id="KW-0677">Repeat</keyword>
<evidence type="ECO:0000256" key="8">
    <source>
        <dbReference type="ARBA" id="ARBA00022729"/>
    </source>
</evidence>
<evidence type="ECO:0000256" key="10">
    <source>
        <dbReference type="ARBA" id="ARBA00022741"/>
    </source>
</evidence>
<evidence type="ECO:0000256" key="6">
    <source>
        <dbReference type="ARBA" id="ARBA00022679"/>
    </source>
</evidence>
<evidence type="ECO:0000256" key="9">
    <source>
        <dbReference type="ARBA" id="ARBA00022737"/>
    </source>
</evidence>
<evidence type="ECO:0000256" key="15">
    <source>
        <dbReference type="ARBA" id="ARBA00023170"/>
    </source>
</evidence>
<dbReference type="CDD" id="cd14066">
    <property type="entry name" value="STKc_IRAK"/>
    <property type="match status" value="1"/>
</dbReference>
<dbReference type="SUPFAM" id="SSF56112">
    <property type="entry name" value="Protein kinase-like (PK-like)"/>
    <property type="match status" value="1"/>
</dbReference>
<dbReference type="EMBL" id="JAXUIC010000007">
    <property type="protein sequence ID" value="KAK4581606.1"/>
    <property type="molecule type" value="Genomic_DNA"/>
</dbReference>
<dbReference type="InterPro" id="IPR000719">
    <property type="entry name" value="Prot_kinase_dom"/>
</dbReference>
<comment type="caution">
    <text evidence="21">The sequence shown here is derived from an EMBL/GenBank/DDBJ whole genome shotgun (WGS) entry which is preliminary data.</text>
</comment>
<keyword evidence="5" id="KW-0433">Leucine-rich repeat</keyword>
<keyword evidence="6" id="KW-0808">Transferase</keyword>
<proteinExistence type="predicted"/>
<keyword evidence="8" id="KW-0732">Signal</keyword>
<sequence length="847" mass="95588">MEDYMDEETSIFYKSDASFIDTGENYNVTRECDTHNSRRLFNGRPVNSLRSFPQGIKNCYTLKPEQGKNSNYLIRAFFQYGNYDNNNQVPKFDLYIGVNYWTTVELKDACDVGFPEIIHVPISDTITICLINTKSGIPFISALELRPLDKSIYQAGYGEALNRIARHDLGNTTGKQVRISGDVFDRLWYTITSTFFEKNWVPINTSSIIDTQGTNDSYQLPAQVLRTAIQPSSATFEAIVYDRNSTYSSKFYVCFHFAEIKQLKEGEIREFVIAVNEGDYMSENIILEYLKPLSICPNQTFEGHFRFSIKATQKSNLPPILNAFEIYEVLLIGDIPTDPRDVTAIMDIKQTLRIYRDDWTGDPCVPRRYLWSGLSCSVDETPRIISLDLSNNKLSGPIPDSLAQLSNLEFLDLSQNDFTGKIPEFLAQMPNLHTLSLGGNKLEGPIPEALLLKYRDGTLVLSLGENSDLCQSLPCQKKKNKALVIQLVAASAIAVVLLIFFALAIYKRKRRERVTESNINLRNRQYSYSEVVRATDNFKNAIGEGGFGKVYLGIMRDETQVAIKLLSQSSKQGYKEFKAEAEILTRVHHRNLVSLIGYCDEGENKALIYEYMANGNLRQHLSVTNANVLKWNERLQIAVDAANGLEYLHNGCKPPIIHRDFKSTNILLNENMQAKIADFGLSRAFVAENDTHVSTRPAGTLGYLDPKFQATGNLNRKSDIYSFGIVLFELITGHPAIIRGPEEYTHILDWVYPIIEQGDIQKIVDPRLKGEFHTNSAWKATEIALSCVERASIQISDMSEVSVELKECLALEMTHARSQRMATEGNKTISSNSVSSELQSDIVALAR</sequence>
<gene>
    <name evidence="21" type="ORF">RGQ29_024989</name>
</gene>
<comment type="catalytic activity">
    <reaction evidence="17">
        <text>L-seryl-[protein] + ATP = O-phospho-L-seryl-[protein] + ADP + H(+)</text>
        <dbReference type="Rhea" id="RHEA:17989"/>
        <dbReference type="Rhea" id="RHEA-COMP:9863"/>
        <dbReference type="Rhea" id="RHEA-COMP:11604"/>
        <dbReference type="ChEBI" id="CHEBI:15378"/>
        <dbReference type="ChEBI" id="CHEBI:29999"/>
        <dbReference type="ChEBI" id="CHEBI:30616"/>
        <dbReference type="ChEBI" id="CHEBI:83421"/>
        <dbReference type="ChEBI" id="CHEBI:456216"/>
        <dbReference type="EC" id="2.7.11.1"/>
    </reaction>
</comment>
<dbReference type="InterPro" id="IPR025875">
    <property type="entry name" value="Leu-rich_rpt_4"/>
</dbReference>
<evidence type="ECO:0000256" key="2">
    <source>
        <dbReference type="ARBA" id="ARBA00012513"/>
    </source>
</evidence>
<evidence type="ECO:0000256" key="11">
    <source>
        <dbReference type="ARBA" id="ARBA00022777"/>
    </source>
</evidence>
<feature type="binding site" evidence="18">
    <location>
        <position position="564"/>
    </location>
    <ligand>
        <name>ATP</name>
        <dbReference type="ChEBI" id="CHEBI:30616"/>
    </ligand>
</feature>
<evidence type="ECO:0000256" key="16">
    <source>
        <dbReference type="ARBA" id="ARBA00047899"/>
    </source>
</evidence>
<dbReference type="FunFam" id="3.30.200.20:FF:000394">
    <property type="entry name" value="Leucine-rich repeat receptor-like protein kinase"/>
    <property type="match status" value="1"/>
</dbReference>
<evidence type="ECO:0000313" key="22">
    <source>
        <dbReference type="Proteomes" id="UP001324115"/>
    </source>
</evidence>
<dbReference type="PANTHER" id="PTHR45631:SF212">
    <property type="entry name" value="PROTEIN KINASE DOMAIN-CONTAINING PROTEIN"/>
    <property type="match status" value="1"/>
</dbReference>
<dbReference type="PANTHER" id="PTHR45631">
    <property type="entry name" value="OS07G0107800 PROTEIN-RELATED"/>
    <property type="match status" value="1"/>
</dbReference>
<evidence type="ECO:0000313" key="21">
    <source>
        <dbReference type="EMBL" id="KAK4581606.1"/>
    </source>
</evidence>
<dbReference type="InterPro" id="IPR001245">
    <property type="entry name" value="Ser-Thr/Tyr_kinase_cat_dom"/>
</dbReference>
<dbReference type="Gene3D" id="3.30.200.20">
    <property type="entry name" value="Phosphorylase Kinase, domain 1"/>
    <property type="match status" value="1"/>
</dbReference>
<dbReference type="InterPro" id="IPR024788">
    <property type="entry name" value="Malectin-like_Carb-bd_dom"/>
</dbReference>
<keyword evidence="12 18" id="KW-0067">ATP-binding</keyword>
<dbReference type="Proteomes" id="UP001324115">
    <property type="component" value="Unassembled WGS sequence"/>
</dbReference>
<keyword evidence="4" id="KW-0597">Phosphoprotein</keyword>
<evidence type="ECO:0000256" key="7">
    <source>
        <dbReference type="ARBA" id="ARBA00022692"/>
    </source>
</evidence>
<evidence type="ECO:0000256" key="17">
    <source>
        <dbReference type="ARBA" id="ARBA00048679"/>
    </source>
</evidence>
<keyword evidence="22" id="KW-1185">Reference proteome</keyword>
<accession>A0AAN7IQ17</accession>
<dbReference type="GO" id="GO:0016020">
    <property type="term" value="C:membrane"/>
    <property type="evidence" value="ECO:0007669"/>
    <property type="project" value="UniProtKB-SubCell"/>
</dbReference>
<evidence type="ECO:0000256" key="12">
    <source>
        <dbReference type="ARBA" id="ARBA00022840"/>
    </source>
</evidence>
<feature type="transmembrane region" description="Helical" evidence="19">
    <location>
        <begin position="483"/>
        <end position="506"/>
    </location>
</feature>
<dbReference type="InterPro" id="IPR032675">
    <property type="entry name" value="LRR_dom_sf"/>
</dbReference>
<dbReference type="InterPro" id="IPR011009">
    <property type="entry name" value="Kinase-like_dom_sf"/>
</dbReference>
<dbReference type="PROSITE" id="PS50011">
    <property type="entry name" value="PROTEIN_KINASE_DOM"/>
    <property type="match status" value="1"/>
</dbReference>
<dbReference type="FunFam" id="1.10.510.10:FF:000146">
    <property type="entry name" value="LRR receptor-like serine/threonine-protein kinase IOS1"/>
    <property type="match status" value="1"/>
</dbReference>
<keyword evidence="3" id="KW-0723">Serine/threonine-protein kinase</keyword>
<keyword evidence="7 19" id="KW-0812">Transmembrane</keyword>
<dbReference type="PROSITE" id="PS00107">
    <property type="entry name" value="PROTEIN_KINASE_ATP"/>
    <property type="match status" value="1"/>
</dbReference>
<evidence type="ECO:0000256" key="5">
    <source>
        <dbReference type="ARBA" id="ARBA00022614"/>
    </source>
</evidence>
<feature type="domain" description="Protein kinase" evidence="20">
    <location>
        <begin position="536"/>
        <end position="847"/>
    </location>
</feature>
<dbReference type="Gene3D" id="3.80.10.10">
    <property type="entry name" value="Ribonuclease Inhibitor"/>
    <property type="match status" value="1"/>
</dbReference>
<evidence type="ECO:0000256" key="4">
    <source>
        <dbReference type="ARBA" id="ARBA00022553"/>
    </source>
</evidence>
<organism evidence="21 22">
    <name type="scientific">Quercus rubra</name>
    <name type="common">Northern red oak</name>
    <name type="synonym">Quercus borealis</name>
    <dbReference type="NCBI Taxonomy" id="3512"/>
    <lineage>
        <taxon>Eukaryota</taxon>
        <taxon>Viridiplantae</taxon>
        <taxon>Streptophyta</taxon>
        <taxon>Embryophyta</taxon>
        <taxon>Tracheophyta</taxon>
        <taxon>Spermatophyta</taxon>
        <taxon>Magnoliopsida</taxon>
        <taxon>eudicotyledons</taxon>
        <taxon>Gunneridae</taxon>
        <taxon>Pentapetalae</taxon>
        <taxon>rosids</taxon>
        <taxon>fabids</taxon>
        <taxon>Fagales</taxon>
        <taxon>Fagaceae</taxon>
        <taxon>Quercus</taxon>
    </lineage>
</organism>